<accession>A0A160TG84</accession>
<dbReference type="AlphaFoldDB" id="A0A160TG84"/>
<dbReference type="CDD" id="cd02231">
    <property type="entry name" value="cupin_BLL6423-like"/>
    <property type="match status" value="1"/>
</dbReference>
<evidence type="ECO:0000256" key="1">
    <source>
        <dbReference type="SAM" id="MobiDB-lite"/>
    </source>
</evidence>
<feature type="region of interest" description="Disordered" evidence="1">
    <location>
        <begin position="62"/>
        <end position="83"/>
    </location>
</feature>
<gene>
    <name evidence="3" type="ORF">MGWOODY_Smn3197</name>
</gene>
<organism evidence="3">
    <name type="scientific">hydrothermal vent metagenome</name>
    <dbReference type="NCBI Taxonomy" id="652676"/>
    <lineage>
        <taxon>unclassified sequences</taxon>
        <taxon>metagenomes</taxon>
        <taxon>ecological metagenomes</taxon>
    </lineage>
</organism>
<dbReference type="SUPFAM" id="SSF51182">
    <property type="entry name" value="RmlC-like cupins"/>
    <property type="match status" value="1"/>
</dbReference>
<sequence length="172" mass="18969">MFFRKKKATRDCADAPVATTPFRRIVTGHDRVGWSILRSVDTLRPVTTGTGEAALAQVWSTPEVPANLNDDSDGTRGPGDEGGSMIRVVDFLPGRKSRMHRSWSIDYAIVLDGEIELQLDGGEVEHLETGDIVVQRGTSHLWRNPGTEPCRVVFVLIEAIPVAIEGHLLREE</sequence>
<evidence type="ECO:0000259" key="2">
    <source>
        <dbReference type="Pfam" id="PF07883"/>
    </source>
</evidence>
<dbReference type="InterPro" id="IPR011051">
    <property type="entry name" value="RmlC_Cupin_sf"/>
</dbReference>
<dbReference type="InterPro" id="IPR013096">
    <property type="entry name" value="Cupin_2"/>
</dbReference>
<proteinExistence type="predicted"/>
<feature type="domain" description="Cupin type-2" evidence="2">
    <location>
        <begin position="88"/>
        <end position="155"/>
    </location>
</feature>
<dbReference type="InterPro" id="IPR014710">
    <property type="entry name" value="RmlC-like_jellyroll"/>
</dbReference>
<reference evidence="3" key="1">
    <citation type="submission" date="2015-10" db="EMBL/GenBank/DDBJ databases">
        <authorList>
            <person name="Gilbert D.G."/>
        </authorList>
    </citation>
    <scope>NUCLEOTIDE SEQUENCE</scope>
</reference>
<dbReference type="PANTHER" id="PTHR36156:SF2">
    <property type="entry name" value="CUPIN TYPE-2 DOMAIN-CONTAINING PROTEIN"/>
    <property type="match status" value="1"/>
</dbReference>
<evidence type="ECO:0000313" key="3">
    <source>
        <dbReference type="EMBL" id="CUS43790.1"/>
    </source>
</evidence>
<dbReference type="Gene3D" id="2.60.120.10">
    <property type="entry name" value="Jelly Rolls"/>
    <property type="match status" value="1"/>
</dbReference>
<dbReference type="EMBL" id="CZQE01000083">
    <property type="protein sequence ID" value="CUS43790.1"/>
    <property type="molecule type" value="Genomic_DNA"/>
</dbReference>
<dbReference type="InterPro" id="IPR047142">
    <property type="entry name" value="OryJ/VirC-like"/>
</dbReference>
<name>A0A160TG84_9ZZZZ</name>
<dbReference type="Pfam" id="PF07883">
    <property type="entry name" value="Cupin_2"/>
    <property type="match status" value="1"/>
</dbReference>
<protein>
    <submittedName>
        <fullName evidence="3">Bll6423 protein</fullName>
    </submittedName>
</protein>
<dbReference type="PANTHER" id="PTHR36156">
    <property type="entry name" value="SLR2101 PROTEIN"/>
    <property type="match status" value="1"/>
</dbReference>